<evidence type="ECO:0000313" key="2">
    <source>
        <dbReference type="Proteomes" id="UP000218263"/>
    </source>
</evidence>
<dbReference type="OrthoDB" id="783374at2"/>
<dbReference type="EMBL" id="AP017313">
    <property type="protein sequence ID" value="BAU54918.1"/>
    <property type="molecule type" value="Genomic_DNA"/>
</dbReference>
<organism evidence="1 2">
    <name type="scientific">Mucilaginibacter gotjawali</name>
    <dbReference type="NCBI Taxonomy" id="1550579"/>
    <lineage>
        <taxon>Bacteria</taxon>
        <taxon>Pseudomonadati</taxon>
        <taxon>Bacteroidota</taxon>
        <taxon>Sphingobacteriia</taxon>
        <taxon>Sphingobacteriales</taxon>
        <taxon>Sphingobacteriaceae</taxon>
        <taxon>Mucilaginibacter</taxon>
    </lineage>
</organism>
<dbReference type="KEGG" id="mgot:MgSA37_03097"/>
<keyword evidence="2" id="KW-1185">Reference proteome</keyword>
<dbReference type="AlphaFoldDB" id="A0A0X8X4G2"/>
<dbReference type="RefSeq" id="WP_096353039.1">
    <property type="nucleotide sequence ID" value="NZ_AP017313.1"/>
</dbReference>
<accession>A0A0X8X4G2</accession>
<gene>
    <name evidence="1" type="ORF">MgSA37_03097</name>
</gene>
<protein>
    <submittedName>
        <fullName evidence="1">Uncharacterized protein</fullName>
    </submittedName>
</protein>
<sequence length="403" mass="45193">MLEKYYRINQAAGVNIHISNDGSLAVSACLVTVQDNQLEIAEKAPDLKSFEDLKTQLPAKSYVALNLSGKGVLHKRIEKVNEINQNNFNLLLPNGNPSDFYIQHFISGEYSFVSIIRRADADKWISGLNALGFIPLMLSLGPFPVQNIISQLNVYDQEVIFNGNIIQRNEQGNWINYRFDESTLSPFAIKVELESIQEQLVIPYAAAFQLVLAAKLDIIHAEVPALENTLNQKIADNKLKVQGFMVLAVLFVLLLINFVLFSWLGSSNAQLSARASRTAQSTIDIQGISDTIKQKEGLLHILGWEEGINKSALIDQVAAMLPPELSWKEVAIDPIDLNTTRAQKSLAFYNREIRIVGNSEKIIPVNEWIARVKTKNWVKNIQLDSYAYNSELNTGQFTITITY</sequence>
<proteinExistence type="predicted"/>
<reference evidence="1 2" key="1">
    <citation type="submission" date="2015-12" db="EMBL/GenBank/DDBJ databases">
        <title>Genome sequence of Mucilaginibacter gotjawali.</title>
        <authorList>
            <person name="Lee J.S."/>
            <person name="Lee K.C."/>
            <person name="Kim K.K."/>
            <person name="Lee B.W."/>
        </authorList>
    </citation>
    <scope>NUCLEOTIDE SEQUENCE [LARGE SCALE GENOMIC DNA]</scope>
    <source>
        <strain evidence="1 2">SA3-7</strain>
    </source>
</reference>
<name>A0A0X8X4G2_9SPHI</name>
<dbReference type="Proteomes" id="UP000218263">
    <property type="component" value="Chromosome"/>
</dbReference>
<evidence type="ECO:0000313" key="1">
    <source>
        <dbReference type="EMBL" id="BAU54918.1"/>
    </source>
</evidence>